<keyword evidence="1" id="KW-1133">Transmembrane helix</keyword>
<protein>
    <submittedName>
        <fullName evidence="2">Uncharacterized protein</fullName>
    </submittedName>
</protein>
<reference evidence="2 3" key="1">
    <citation type="submission" date="2017-01" db="EMBL/GenBank/DDBJ databases">
        <title>The complete genome sequence of a sulfur-oxidizing marine bacterium Thioclava sp. 25B10_4T.</title>
        <authorList>
            <person name="Liu Y."/>
            <person name="Lai Q."/>
            <person name="Shao Z."/>
        </authorList>
    </citation>
    <scope>NUCLEOTIDE SEQUENCE [LARGE SCALE GENOMIC DNA]</scope>
    <source>
        <strain evidence="2 3">25B10_4</strain>
    </source>
</reference>
<dbReference type="Proteomes" id="UP000185622">
    <property type="component" value="Chromosome"/>
</dbReference>
<keyword evidence="3" id="KW-1185">Reference proteome</keyword>
<organism evidence="2 3">
    <name type="scientific">Thioclava nitratireducens</name>
    <dbReference type="NCBI Taxonomy" id="1915078"/>
    <lineage>
        <taxon>Bacteria</taxon>
        <taxon>Pseudomonadati</taxon>
        <taxon>Pseudomonadota</taxon>
        <taxon>Alphaproteobacteria</taxon>
        <taxon>Rhodobacterales</taxon>
        <taxon>Paracoccaceae</taxon>
        <taxon>Thioclava</taxon>
    </lineage>
</organism>
<sequence>MSDLPDEEPATTLPPDLRFLKILVTTLAAVMIVGLVAIVALLVIRLQQPNPLPQLPAAITLPEGAQAEAVTFARNYTVVVTDGGQVLVYDKAGQKVGDLTLGTEGGNSDGN</sequence>
<gene>
    <name evidence="2" type="ORF">BMG03_11775</name>
</gene>
<proteinExistence type="predicted"/>
<evidence type="ECO:0000256" key="1">
    <source>
        <dbReference type="SAM" id="Phobius"/>
    </source>
</evidence>
<keyword evidence="1" id="KW-0472">Membrane</keyword>
<feature type="transmembrane region" description="Helical" evidence="1">
    <location>
        <begin position="20"/>
        <end position="44"/>
    </location>
</feature>
<keyword evidence="1" id="KW-0812">Transmembrane</keyword>
<evidence type="ECO:0000313" key="3">
    <source>
        <dbReference type="Proteomes" id="UP000185622"/>
    </source>
</evidence>
<dbReference type="RefSeq" id="WP_075774964.1">
    <property type="nucleotide sequence ID" value="NZ_CP019437.1"/>
</dbReference>
<dbReference type="InterPro" id="IPR045519">
    <property type="entry name" value="DUF6476"/>
</dbReference>
<dbReference type="EMBL" id="CP019437">
    <property type="protein sequence ID" value="AQS48400.1"/>
    <property type="molecule type" value="Genomic_DNA"/>
</dbReference>
<accession>A0ABM6II00</accession>
<evidence type="ECO:0000313" key="2">
    <source>
        <dbReference type="EMBL" id="AQS48400.1"/>
    </source>
</evidence>
<name>A0ABM6II00_9RHOB</name>
<dbReference type="Pfam" id="PF20082">
    <property type="entry name" value="DUF6476"/>
    <property type="match status" value="1"/>
</dbReference>